<feature type="transmembrane region" description="Helical" evidence="7">
    <location>
        <begin position="12"/>
        <end position="31"/>
    </location>
</feature>
<dbReference type="GO" id="GO:0005886">
    <property type="term" value="C:plasma membrane"/>
    <property type="evidence" value="ECO:0007669"/>
    <property type="project" value="UniProtKB-SubCell"/>
</dbReference>
<dbReference type="InterPro" id="IPR020846">
    <property type="entry name" value="MFS_dom"/>
</dbReference>
<keyword evidence="5 7" id="KW-1133">Transmembrane helix</keyword>
<name>A0A502DW71_9BURK</name>
<dbReference type="Pfam" id="PF07690">
    <property type="entry name" value="MFS_1"/>
    <property type="match status" value="1"/>
</dbReference>
<feature type="transmembrane region" description="Helical" evidence="7">
    <location>
        <begin position="263"/>
        <end position="285"/>
    </location>
</feature>
<proteinExistence type="predicted"/>
<feature type="transmembrane region" description="Helical" evidence="7">
    <location>
        <begin position="83"/>
        <end position="102"/>
    </location>
</feature>
<dbReference type="InterPro" id="IPR011701">
    <property type="entry name" value="MFS"/>
</dbReference>
<feature type="transmembrane region" description="Helical" evidence="7">
    <location>
        <begin position="232"/>
        <end position="257"/>
    </location>
</feature>
<evidence type="ECO:0000256" key="5">
    <source>
        <dbReference type="ARBA" id="ARBA00022989"/>
    </source>
</evidence>
<dbReference type="OrthoDB" id="6368326at2"/>
<dbReference type="CDD" id="cd06174">
    <property type="entry name" value="MFS"/>
    <property type="match status" value="1"/>
</dbReference>
<dbReference type="AlphaFoldDB" id="A0A502DW71"/>
<evidence type="ECO:0000313" key="10">
    <source>
        <dbReference type="Proteomes" id="UP000319212"/>
    </source>
</evidence>
<keyword evidence="3" id="KW-1003">Cell membrane</keyword>
<dbReference type="PANTHER" id="PTHR42718:SF46">
    <property type="entry name" value="BLR6921 PROTEIN"/>
    <property type="match status" value="1"/>
</dbReference>
<dbReference type="PANTHER" id="PTHR42718">
    <property type="entry name" value="MAJOR FACILITATOR SUPERFAMILY MULTIDRUG TRANSPORTER MFSC"/>
    <property type="match status" value="1"/>
</dbReference>
<dbReference type="EMBL" id="RCZI01000002">
    <property type="protein sequence ID" value="TPG28486.1"/>
    <property type="molecule type" value="Genomic_DNA"/>
</dbReference>
<dbReference type="RefSeq" id="WP_140841822.1">
    <property type="nucleotide sequence ID" value="NZ_RCZI01000002.1"/>
</dbReference>
<dbReference type="SUPFAM" id="SSF103473">
    <property type="entry name" value="MFS general substrate transporter"/>
    <property type="match status" value="1"/>
</dbReference>
<evidence type="ECO:0000259" key="8">
    <source>
        <dbReference type="PROSITE" id="PS50850"/>
    </source>
</evidence>
<protein>
    <submittedName>
        <fullName evidence="9">MFS transporter</fullName>
    </submittedName>
</protein>
<feature type="transmembrane region" description="Helical" evidence="7">
    <location>
        <begin position="150"/>
        <end position="173"/>
    </location>
</feature>
<evidence type="ECO:0000256" key="1">
    <source>
        <dbReference type="ARBA" id="ARBA00004651"/>
    </source>
</evidence>
<reference evidence="9 10" key="1">
    <citation type="journal article" date="2019" name="Environ. Microbiol.">
        <title>Species interactions and distinct microbial communities in high Arctic permafrost affected cryosols are associated with the CH4 and CO2 gas fluxes.</title>
        <authorList>
            <person name="Altshuler I."/>
            <person name="Hamel J."/>
            <person name="Turney S."/>
            <person name="Magnuson E."/>
            <person name="Levesque R."/>
            <person name="Greer C."/>
            <person name="Whyte L.G."/>
        </authorList>
    </citation>
    <scope>NUCLEOTIDE SEQUENCE [LARGE SCALE GENOMIC DNA]</scope>
    <source>
        <strain evidence="9 10">S06.C</strain>
    </source>
</reference>
<comment type="caution">
    <text evidence="9">The sequence shown here is derived from an EMBL/GenBank/DDBJ whole genome shotgun (WGS) entry which is preliminary data.</text>
</comment>
<feature type="transmembrane region" description="Helical" evidence="7">
    <location>
        <begin position="117"/>
        <end position="138"/>
    </location>
</feature>
<gene>
    <name evidence="9" type="ORF">EAH82_06660</name>
</gene>
<dbReference type="PROSITE" id="PS50850">
    <property type="entry name" value="MFS"/>
    <property type="match status" value="1"/>
</dbReference>
<evidence type="ECO:0000313" key="9">
    <source>
        <dbReference type="EMBL" id="TPG28486.1"/>
    </source>
</evidence>
<feature type="transmembrane region" description="Helical" evidence="7">
    <location>
        <begin position="365"/>
        <end position="388"/>
    </location>
</feature>
<feature type="transmembrane region" description="Helical" evidence="7">
    <location>
        <begin position="297"/>
        <end position="316"/>
    </location>
</feature>
<evidence type="ECO:0000256" key="4">
    <source>
        <dbReference type="ARBA" id="ARBA00022692"/>
    </source>
</evidence>
<dbReference type="GO" id="GO:0022857">
    <property type="term" value="F:transmembrane transporter activity"/>
    <property type="evidence" value="ECO:0007669"/>
    <property type="project" value="InterPro"/>
</dbReference>
<dbReference type="Proteomes" id="UP000319212">
    <property type="component" value="Unassembled WGS sequence"/>
</dbReference>
<dbReference type="Gene3D" id="1.20.1250.20">
    <property type="entry name" value="MFS general substrate transporter like domains"/>
    <property type="match status" value="1"/>
</dbReference>
<keyword evidence="6 7" id="KW-0472">Membrane</keyword>
<feature type="domain" description="Major facilitator superfamily (MFS) profile" evidence="8">
    <location>
        <begin position="15"/>
        <end position="420"/>
    </location>
</feature>
<accession>A0A502DW71</accession>
<evidence type="ECO:0000256" key="2">
    <source>
        <dbReference type="ARBA" id="ARBA00022448"/>
    </source>
</evidence>
<feature type="transmembrane region" description="Helical" evidence="7">
    <location>
        <begin position="394"/>
        <end position="412"/>
    </location>
</feature>
<keyword evidence="4 7" id="KW-0812">Transmembrane</keyword>
<organism evidence="9 10">
    <name type="scientific">Variovorax guangxiensis</name>
    <dbReference type="NCBI Taxonomy" id="1775474"/>
    <lineage>
        <taxon>Bacteria</taxon>
        <taxon>Pseudomonadati</taxon>
        <taxon>Pseudomonadota</taxon>
        <taxon>Betaproteobacteria</taxon>
        <taxon>Burkholderiales</taxon>
        <taxon>Comamonadaceae</taxon>
        <taxon>Variovorax</taxon>
    </lineage>
</organism>
<sequence length="426" mass="42716">MPSSGTTPPAGWPIATLAVVAAGIAAALHLGKLSPALPALQASLGIGLVEAGFLLSLVQMAGMTLGLAAGLAADTLGLRRSMLIGLLILTIASLLGGAIGTIDASAPMAMHAVRGLLILRALEGVGFLLVVMPAPALIRATVAAGSEKSALGLWGAYMPFGVALALLIGPALIAAWGWAAWWGALAAVSAAAAVGVLASVPPDSSRRMAAGAGPVERWPVRLRTTLSAGGPWRLAAVFAMYSAQWMAVIGFLPAIYAEAGVPAGWSAVLTAVAAATNIGGNLLGGRLLQRGMAPGRLLGWGFAAMAVGGFAAFAQLGDGVFATGLPPVLRYVAVCVFSFGGGVVPATLFVLAVRVAPGPSTVATTVGLMQQASALGQFVAPPVVAWLAHRAGGWQWTWVVTLACALVGGWFARRLVPGRTASGAHA</sequence>
<keyword evidence="2" id="KW-0813">Transport</keyword>
<evidence type="ECO:0000256" key="3">
    <source>
        <dbReference type="ARBA" id="ARBA00022475"/>
    </source>
</evidence>
<evidence type="ECO:0000256" key="7">
    <source>
        <dbReference type="SAM" id="Phobius"/>
    </source>
</evidence>
<feature type="transmembrane region" description="Helical" evidence="7">
    <location>
        <begin position="328"/>
        <end position="353"/>
    </location>
</feature>
<evidence type="ECO:0000256" key="6">
    <source>
        <dbReference type="ARBA" id="ARBA00023136"/>
    </source>
</evidence>
<feature type="transmembrane region" description="Helical" evidence="7">
    <location>
        <begin position="179"/>
        <end position="200"/>
    </location>
</feature>
<feature type="transmembrane region" description="Helical" evidence="7">
    <location>
        <begin position="51"/>
        <end position="71"/>
    </location>
</feature>
<dbReference type="InterPro" id="IPR036259">
    <property type="entry name" value="MFS_trans_sf"/>
</dbReference>
<comment type="subcellular location">
    <subcellularLocation>
        <location evidence="1">Cell membrane</location>
        <topology evidence="1">Multi-pass membrane protein</topology>
    </subcellularLocation>
</comment>